<dbReference type="AlphaFoldDB" id="A0A348FYH3"/>
<gene>
    <name evidence="3" type="primary">J</name>
    <name evidence="3" type="ORF">BLTE_10410</name>
</gene>
<accession>A0A348FYH3</accession>
<dbReference type="PANTHER" id="PTHR35862:SF1">
    <property type="entry name" value="FELS-2 PROPHAGE PROTEIN"/>
    <property type="match status" value="1"/>
</dbReference>
<dbReference type="KEGG" id="blag:BLTE_10410"/>
<feature type="domain" description="Baseplate J-like central" evidence="1">
    <location>
        <begin position="128"/>
        <end position="198"/>
    </location>
</feature>
<dbReference type="InterPro" id="IPR058530">
    <property type="entry name" value="Baseplate_J-like_C"/>
</dbReference>
<dbReference type="Pfam" id="PF26079">
    <property type="entry name" value="Baseplate_J_C"/>
    <property type="match status" value="1"/>
</dbReference>
<evidence type="ECO:0000313" key="4">
    <source>
        <dbReference type="Proteomes" id="UP000266934"/>
    </source>
</evidence>
<keyword evidence="4" id="KW-1185">Reference proteome</keyword>
<proteinExistence type="predicted"/>
<organism evidence="3 4">
    <name type="scientific">Blastochloris tepida</name>
    <dbReference type="NCBI Taxonomy" id="2233851"/>
    <lineage>
        <taxon>Bacteria</taxon>
        <taxon>Pseudomonadati</taxon>
        <taxon>Pseudomonadota</taxon>
        <taxon>Alphaproteobacteria</taxon>
        <taxon>Hyphomicrobiales</taxon>
        <taxon>Blastochloridaceae</taxon>
        <taxon>Blastochloris</taxon>
    </lineage>
</organism>
<dbReference type="PANTHER" id="PTHR35862">
    <property type="entry name" value="FELS-2 PROPHAGE PROTEIN"/>
    <property type="match status" value="1"/>
</dbReference>
<dbReference type="OrthoDB" id="9793802at2"/>
<evidence type="ECO:0000259" key="1">
    <source>
        <dbReference type="Pfam" id="PF26078"/>
    </source>
</evidence>
<reference evidence="3 4" key="1">
    <citation type="submission" date="2018-08" db="EMBL/GenBank/DDBJ databases">
        <title>Complete genome sequencing of Blastochloris tepida GI.</title>
        <authorList>
            <person name="Tsukatani Y."/>
            <person name="Mori H."/>
        </authorList>
    </citation>
    <scope>NUCLEOTIDE SEQUENCE [LARGE SCALE GENOMIC DNA]</scope>
    <source>
        <strain evidence="3 4">GI</strain>
    </source>
</reference>
<dbReference type="InterPro" id="IPR014507">
    <property type="entry name" value="Baseplate_assembly_J_pred"/>
</dbReference>
<dbReference type="EMBL" id="AP018907">
    <property type="protein sequence ID" value="BBF92356.1"/>
    <property type="molecule type" value="Genomic_DNA"/>
</dbReference>
<dbReference type="Proteomes" id="UP000266934">
    <property type="component" value="Chromosome"/>
</dbReference>
<dbReference type="PIRSF" id="PIRSF020481">
    <property type="entry name" value="BAP"/>
    <property type="match status" value="1"/>
</dbReference>
<dbReference type="InterPro" id="IPR052726">
    <property type="entry name" value="Phage_Baseplate_Hub"/>
</dbReference>
<evidence type="ECO:0000259" key="2">
    <source>
        <dbReference type="Pfam" id="PF26079"/>
    </source>
</evidence>
<dbReference type="Pfam" id="PF26078">
    <property type="entry name" value="Baseplate_J_M"/>
    <property type="match status" value="1"/>
</dbReference>
<feature type="domain" description="Baseplate J-like C-terminal" evidence="2">
    <location>
        <begin position="206"/>
        <end position="286"/>
    </location>
</feature>
<name>A0A348FYH3_9HYPH</name>
<dbReference type="RefSeq" id="WP_126398224.1">
    <property type="nucleotide sequence ID" value="NZ_AP018907.1"/>
</dbReference>
<sequence>MIQPTTIDLSQLPAPQLIEALDAESYVAAAIADFRAAWPAYDALLLSDPFQKFIRVLAYREVLLRNRVNAAARSVMLAFAAGSDLDHLAAIFGVGRMVLTPATAIEPAAMESDERFRRRIQLAPDAYSTAGARGAYIYHALTRSPDVADAWAWSPRDGHVHVAVAGAAGTPVADAVIADLIALFDRDDVRPLTDVVTVRRAEPVTVDVAGTLIVPRGPDPTLIRTAAEAAVRAYGAERCRIGQIFYALGAAAAAKVGGVDNVVLSAPAADIVCADHQIPVLGTVSLAVTVV</sequence>
<protein>
    <submittedName>
        <fullName evidence="3">Baseplate assembly protein</fullName>
    </submittedName>
</protein>
<evidence type="ECO:0000313" key="3">
    <source>
        <dbReference type="EMBL" id="BBF92356.1"/>
    </source>
</evidence>
<dbReference type="InterPro" id="IPR058531">
    <property type="entry name" value="Baseplate_J_M"/>
</dbReference>